<dbReference type="FunFam" id="4.10.320.30:FF:000001">
    <property type="entry name" value="Myelin transcription factor 1-like, a"/>
    <property type="match status" value="4"/>
</dbReference>
<feature type="domain" description="Myelin transcription factor 1" evidence="14">
    <location>
        <begin position="466"/>
        <end position="690"/>
    </location>
</feature>
<feature type="compositionally biased region" description="Basic and acidic residues" evidence="13">
    <location>
        <begin position="74"/>
        <end position="87"/>
    </location>
</feature>
<dbReference type="SUPFAM" id="SSF103637">
    <property type="entry name" value="CCHHC domain"/>
    <property type="match status" value="4"/>
</dbReference>
<feature type="coiled-coil region" evidence="12">
    <location>
        <begin position="853"/>
        <end position="915"/>
    </location>
</feature>
<organism evidence="15 16">
    <name type="scientific">Strigops habroptila</name>
    <name type="common">Kakapo</name>
    <dbReference type="NCBI Taxonomy" id="2489341"/>
    <lineage>
        <taxon>Eukaryota</taxon>
        <taxon>Metazoa</taxon>
        <taxon>Chordata</taxon>
        <taxon>Craniata</taxon>
        <taxon>Vertebrata</taxon>
        <taxon>Euteleostomi</taxon>
        <taxon>Archelosauria</taxon>
        <taxon>Archosauria</taxon>
        <taxon>Dinosauria</taxon>
        <taxon>Saurischia</taxon>
        <taxon>Theropoda</taxon>
        <taxon>Coelurosauria</taxon>
        <taxon>Aves</taxon>
        <taxon>Neognathae</taxon>
        <taxon>Neoaves</taxon>
        <taxon>Telluraves</taxon>
        <taxon>Australaves</taxon>
        <taxon>Psittaciformes</taxon>
        <taxon>Psittacidae</taxon>
        <taxon>Strigops</taxon>
    </lineage>
</organism>
<feature type="region of interest" description="Disordered" evidence="13">
    <location>
        <begin position="588"/>
        <end position="619"/>
    </location>
</feature>
<evidence type="ECO:0000313" key="16">
    <source>
        <dbReference type="Proteomes" id="UP000472266"/>
    </source>
</evidence>
<feature type="compositionally biased region" description="Acidic residues" evidence="13">
    <location>
        <begin position="173"/>
        <end position="186"/>
    </location>
</feature>
<dbReference type="InterPro" id="IPR013681">
    <property type="entry name" value="Myelin_TF"/>
</dbReference>
<evidence type="ECO:0000256" key="9">
    <source>
        <dbReference type="ARBA" id="ARBA00023163"/>
    </source>
</evidence>
<dbReference type="GO" id="GO:0000978">
    <property type="term" value="F:RNA polymerase II cis-regulatory region sequence-specific DNA binding"/>
    <property type="evidence" value="ECO:0007669"/>
    <property type="project" value="Ensembl"/>
</dbReference>
<evidence type="ECO:0000256" key="1">
    <source>
        <dbReference type="ARBA" id="ARBA00004123"/>
    </source>
</evidence>
<keyword evidence="6" id="KW-0862">Zinc</keyword>
<dbReference type="GO" id="GO:0008270">
    <property type="term" value="F:zinc ion binding"/>
    <property type="evidence" value="ECO:0007669"/>
    <property type="project" value="UniProtKB-KW"/>
</dbReference>
<dbReference type="GO" id="GO:0070498">
    <property type="term" value="P:interleukin-1-mediated signaling pathway"/>
    <property type="evidence" value="ECO:0007669"/>
    <property type="project" value="Ensembl"/>
</dbReference>
<evidence type="ECO:0000256" key="3">
    <source>
        <dbReference type="ARBA" id="ARBA00022723"/>
    </source>
</evidence>
<dbReference type="GO" id="GO:0005634">
    <property type="term" value="C:nucleus"/>
    <property type="evidence" value="ECO:0007669"/>
    <property type="project" value="UniProtKB-SubCell"/>
</dbReference>
<keyword evidence="3" id="KW-0479">Metal-binding</keyword>
<dbReference type="InParanoid" id="A0A672TRX1"/>
<name>A0A672TRX1_STRHB</name>
<dbReference type="GO" id="GO:0032993">
    <property type="term" value="C:protein-DNA complex"/>
    <property type="evidence" value="ECO:0007669"/>
    <property type="project" value="Ensembl"/>
</dbReference>
<comment type="similarity">
    <text evidence="2">Belongs to the MYT1 family.</text>
</comment>
<dbReference type="InterPro" id="IPR002515">
    <property type="entry name" value="Znf_C2H2C"/>
</dbReference>
<dbReference type="InterPro" id="IPR036060">
    <property type="entry name" value="Znf_C2H2C_sf"/>
</dbReference>
<evidence type="ECO:0000259" key="14">
    <source>
        <dbReference type="Pfam" id="PF08474"/>
    </source>
</evidence>
<keyword evidence="12" id="KW-0175">Coiled coil</keyword>
<dbReference type="Pfam" id="PF08474">
    <property type="entry name" value="MYT1"/>
    <property type="match status" value="1"/>
</dbReference>
<keyword evidence="5 11" id="KW-0863">Zinc-finger</keyword>
<dbReference type="PANTHER" id="PTHR10816">
    <property type="entry name" value="MYELIN TRANSCRIPTION FACTOR 1-RELATED"/>
    <property type="match status" value="1"/>
</dbReference>
<gene>
    <name evidence="15" type="primary">ST18</name>
</gene>
<reference evidence="15" key="3">
    <citation type="submission" date="2025-09" db="UniProtKB">
        <authorList>
            <consortium name="Ensembl"/>
        </authorList>
    </citation>
    <scope>IDENTIFICATION</scope>
</reference>
<dbReference type="GO" id="GO:0008285">
    <property type="term" value="P:negative regulation of cell population proliferation"/>
    <property type="evidence" value="ECO:0007669"/>
    <property type="project" value="Ensembl"/>
</dbReference>
<keyword evidence="9" id="KW-0804">Transcription</keyword>
<feature type="region of interest" description="Disordered" evidence="13">
    <location>
        <begin position="74"/>
        <end position="104"/>
    </location>
</feature>
<evidence type="ECO:0000256" key="8">
    <source>
        <dbReference type="ARBA" id="ARBA00023125"/>
    </source>
</evidence>
<dbReference type="Ensembl" id="ENSSHBT00005005612.1">
    <property type="protein sequence ID" value="ENSSHBP00005004609.1"/>
    <property type="gene ID" value="ENSSHBG00005004087.1"/>
</dbReference>
<dbReference type="OMA" id="RYTCYQE"/>
<evidence type="ECO:0000256" key="2">
    <source>
        <dbReference type="ARBA" id="ARBA00010194"/>
    </source>
</evidence>
<evidence type="ECO:0000313" key="15">
    <source>
        <dbReference type="Ensembl" id="ENSSHBP00005004609.1"/>
    </source>
</evidence>
<keyword evidence="4" id="KW-0677">Repeat</keyword>
<evidence type="ECO:0000256" key="6">
    <source>
        <dbReference type="ARBA" id="ARBA00022833"/>
    </source>
</evidence>
<evidence type="ECO:0000256" key="10">
    <source>
        <dbReference type="ARBA" id="ARBA00023242"/>
    </source>
</evidence>
<evidence type="ECO:0000256" key="13">
    <source>
        <dbReference type="SAM" id="MobiDB-lite"/>
    </source>
</evidence>
<dbReference type="GO" id="GO:0045944">
    <property type="term" value="P:positive regulation of transcription by RNA polymerase II"/>
    <property type="evidence" value="ECO:0007669"/>
    <property type="project" value="Ensembl"/>
</dbReference>
<reference evidence="15" key="2">
    <citation type="submission" date="2025-08" db="UniProtKB">
        <authorList>
            <consortium name="Ensembl"/>
        </authorList>
    </citation>
    <scope>IDENTIFICATION</scope>
</reference>
<reference evidence="15 16" key="1">
    <citation type="submission" date="2019-11" db="EMBL/GenBank/DDBJ databases">
        <title>Strigops habroptila (kakapo) genome, bStrHab1, primary haplotype, v2.</title>
        <authorList>
            <person name="Jarvis E.D."/>
            <person name="Howard J."/>
            <person name="Rhie A."/>
            <person name="Phillippy A."/>
            <person name="Korlach J."/>
            <person name="Digby A."/>
            <person name="Iorns D."/>
            <person name="Eason D."/>
            <person name="Robertson B."/>
            <person name="Raemaekers T."/>
            <person name="Howe K."/>
            <person name="Lewin H."/>
            <person name="Damas J."/>
            <person name="Hastie A."/>
            <person name="Tracey A."/>
            <person name="Chow W."/>
            <person name="Fedrigo O."/>
        </authorList>
    </citation>
    <scope>NUCLEOTIDE SEQUENCE [LARGE SCALE GENOMIC DNA]</scope>
</reference>
<keyword evidence="10" id="KW-0539">Nucleus</keyword>
<feature type="region of interest" description="Disordered" evidence="13">
    <location>
        <begin position="169"/>
        <end position="190"/>
    </location>
</feature>
<dbReference type="PROSITE" id="PS51802">
    <property type="entry name" value="ZF_CCHHC"/>
    <property type="match status" value="5"/>
</dbReference>
<evidence type="ECO:0000256" key="11">
    <source>
        <dbReference type="PROSITE-ProRule" id="PRU01143"/>
    </source>
</evidence>
<evidence type="ECO:0000256" key="7">
    <source>
        <dbReference type="ARBA" id="ARBA00023015"/>
    </source>
</evidence>
<feature type="compositionally biased region" description="Basic and acidic residues" evidence="13">
    <location>
        <begin position="653"/>
        <end position="662"/>
    </location>
</feature>
<evidence type="ECO:0000256" key="4">
    <source>
        <dbReference type="ARBA" id="ARBA00022737"/>
    </source>
</evidence>
<keyword evidence="7" id="KW-0805">Transcription regulation</keyword>
<dbReference type="AlphaFoldDB" id="A0A672TRX1"/>
<keyword evidence="8" id="KW-0238">DNA-binding</keyword>
<dbReference type="Proteomes" id="UP000472266">
    <property type="component" value="Chromosome 1"/>
</dbReference>
<dbReference type="GeneTree" id="ENSGT00940000159905"/>
<evidence type="ECO:0000256" key="12">
    <source>
        <dbReference type="SAM" id="Coils"/>
    </source>
</evidence>
<dbReference type="GO" id="GO:0000981">
    <property type="term" value="F:DNA-binding transcription factor activity, RNA polymerase II-specific"/>
    <property type="evidence" value="ECO:0007669"/>
    <property type="project" value="TreeGrafter"/>
</dbReference>
<feature type="region of interest" description="Disordered" evidence="13">
    <location>
        <begin position="643"/>
        <end position="686"/>
    </location>
</feature>
<comment type="subcellular location">
    <subcellularLocation>
        <location evidence="1">Nucleus</location>
    </subcellularLocation>
</comment>
<keyword evidence="16" id="KW-1185">Reference proteome</keyword>
<accession>A0A672TRX1</accession>
<proteinExistence type="inferred from homology"/>
<evidence type="ECO:0000256" key="5">
    <source>
        <dbReference type="ARBA" id="ARBA00022771"/>
    </source>
</evidence>
<dbReference type="GO" id="GO:0070102">
    <property type="term" value="P:interleukin-6-mediated signaling pathway"/>
    <property type="evidence" value="ECO:0007669"/>
    <property type="project" value="Ensembl"/>
</dbReference>
<dbReference type="Gene3D" id="4.10.320.30">
    <property type="match status" value="4"/>
</dbReference>
<protein>
    <submittedName>
        <fullName evidence="15">ST18 C2H2C-type zinc finger transcription factor</fullName>
    </submittedName>
</protein>
<dbReference type="Pfam" id="PF01530">
    <property type="entry name" value="zf-C2HC"/>
    <property type="match status" value="4"/>
</dbReference>
<dbReference type="GO" id="GO:0033209">
    <property type="term" value="P:tumor necrosis factor-mediated signaling pathway"/>
    <property type="evidence" value="ECO:0007669"/>
    <property type="project" value="Ensembl"/>
</dbReference>
<dbReference type="PANTHER" id="PTHR10816:SF9">
    <property type="entry name" value="SUPPRESSION OF TUMORIGENICITY 18 PROTEIN"/>
    <property type="match status" value="1"/>
</dbReference>
<sequence>MEPKAQDATILFILSWVAYKCSMAKKRKAEELISGIPINKRKSLLMKPRHYSPSLECKEENEDRTDLQEEISVLEKESAPKSSEETLHSGGQENSSRKKDNYSSYQDSVAKSLMNIGKLAKDAPSQTVAENLNDSGIQSLKTESDDTDECYMINSAEGKEKTVISDPKYCSSEENESNSEIMDNEWDSSSNFSEESSVKLHVTQKYIVECNQPSILEVPEIKKEEAEFGPCETVCDSETELRTSQESHPDPFEKIIQNPFPESEEDDNECLSETTDVSVELDKAKGNLSLLEQAIALQAEQGHVFHSTYKELDRFLLEHLAGERRQTKVIDIGGRQIYSNKHSPRPDKRETKCPIPGCDGTGHVTGLYPHHRSLSGCPHKVRVPLEILAMHENVLKCPTPGCTGRGHVNSNRNTHRSLSGCPIAAAEKLAISQEKNQLESPKAGQCHDQTHRTNLAKQPEVSQYNYRTSQPSHLLQSHPGERTGEIWEVPFDYASFDAQVFGKRTTAPHFSNPVKFSNRLPSASAHTQSPCHANSYSYGQCSEDTHIAAAAAILNLSTRCREAAEILSNKPQSLSAKGAEIEVDENGTLDLSMKKNRSQDKVMPLTSSGTALPTPSSSPFKTSSILVNAAFYQALCEQEGWDTPINYSKTHSRKEEEKEKDPVSSPENMEEKKYPGDVSISSPKPKLHSRDLKKELITCPTPGCDGSGHVTGNYASHRSVSGCPLADKTLKSLMAANSQELKCPVIGCDGQGHISGKYTSHRTASGCPLAAKRQKESPVNESSLSWKLNKQELPHCPLPGCNGLVGANVFFPICFSLSGCPLNAQTIKKGKISEELMTIKLKASGGIESDEEIRHLDEEIKELNESNLKIEADMMKLQTQITSMESNLKTIEEENKLIEQNNESLLKELAGLSQALISSLADIQLPQMGPISEQNFEAYVNTLTDMYSNLERDYSPECKALLESIKQAVKGIHV</sequence>